<reference evidence="2" key="1">
    <citation type="submission" date="2022-07" db="EMBL/GenBank/DDBJ databases">
        <title>Evaluation of T. orientalis genome assembly methods using nanopore sequencing and analysis of variation between genomes.</title>
        <authorList>
            <person name="Yam J."/>
            <person name="Micallef M.L."/>
            <person name="Liu M."/>
            <person name="Djordjevic S.P."/>
            <person name="Bogema D.R."/>
            <person name="Jenkins C."/>
        </authorList>
    </citation>
    <scope>NUCLEOTIDE SEQUENCE</scope>
    <source>
        <strain evidence="2">Goon Nure</strain>
    </source>
</reference>
<sequence>MFYRLLSSSVQFAYCDNRDPETKKDSRTRSKDRKYAVEINISELTLYDLKNMVEETAKSVEYLRLLVNLKIENMELKKAQIKRYNLRHGEVNESEGSSERSEADSPIEIQEIGRPKGPHRVRHPISVEFIEDPNEDEKPEGEVVSTTVYKVDNGNREETVIVEEYKKEKGREIPVAN</sequence>
<gene>
    <name evidence="2" type="ORF">MACK_001245</name>
</gene>
<proteinExistence type="predicted"/>
<feature type="region of interest" description="Disordered" evidence="1">
    <location>
        <begin position="89"/>
        <end position="123"/>
    </location>
</feature>
<accession>A0A976MCP8</accession>
<dbReference type="AlphaFoldDB" id="A0A976MCP8"/>
<protein>
    <submittedName>
        <fullName evidence="2">Uncharacterized protein</fullName>
    </submittedName>
</protein>
<feature type="compositionally biased region" description="Basic and acidic residues" evidence="1">
    <location>
        <begin position="89"/>
        <end position="103"/>
    </location>
</feature>
<name>A0A976MCP8_THEOR</name>
<evidence type="ECO:0000313" key="2">
    <source>
        <dbReference type="EMBL" id="UKK01892.2"/>
    </source>
</evidence>
<dbReference type="EMBL" id="CP056071">
    <property type="protein sequence ID" value="UKK01892.2"/>
    <property type="molecule type" value="Genomic_DNA"/>
</dbReference>
<evidence type="ECO:0000256" key="1">
    <source>
        <dbReference type="SAM" id="MobiDB-lite"/>
    </source>
</evidence>
<organism evidence="2 3">
    <name type="scientific">Theileria orientalis</name>
    <dbReference type="NCBI Taxonomy" id="68886"/>
    <lineage>
        <taxon>Eukaryota</taxon>
        <taxon>Sar</taxon>
        <taxon>Alveolata</taxon>
        <taxon>Apicomplexa</taxon>
        <taxon>Aconoidasida</taxon>
        <taxon>Piroplasmida</taxon>
        <taxon>Theileriidae</taxon>
        <taxon>Theileria</taxon>
    </lineage>
</organism>
<dbReference type="Proteomes" id="UP000244811">
    <property type="component" value="Chromosome 2"/>
</dbReference>
<evidence type="ECO:0000313" key="3">
    <source>
        <dbReference type="Proteomes" id="UP000244811"/>
    </source>
</evidence>